<evidence type="ECO:0000313" key="2">
    <source>
        <dbReference type="EMBL" id="MFC6765749.1"/>
    </source>
</evidence>
<dbReference type="Pfam" id="PF26467">
    <property type="entry name" value="DUF8143"/>
    <property type="match status" value="1"/>
</dbReference>
<dbReference type="RefSeq" id="WP_273738763.1">
    <property type="nucleotide sequence ID" value="NZ_JAQIVI010000180.1"/>
</dbReference>
<feature type="compositionally biased region" description="Basic and acidic residues" evidence="1">
    <location>
        <begin position="82"/>
        <end position="94"/>
    </location>
</feature>
<evidence type="ECO:0000313" key="3">
    <source>
        <dbReference type="Proteomes" id="UP001596383"/>
    </source>
</evidence>
<proteinExistence type="predicted"/>
<dbReference type="InterPro" id="IPR058456">
    <property type="entry name" value="DUF8143"/>
</dbReference>
<organism evidence="2 3">
    <name type="scientific">Natrinema soli</name>
    <dbReference type="NCBI Taxonomy" id="1930624"/>
    <lineage>
        <taxon>Archaea</taxon>
        <taxon>Methanobacteriati</taxon>
        <taxon>Methanobacteriota</taxon>
        <taxon>Stenosarchaea group</taxon>
        <taxon>Halobacteria</taxon>
        <taxon>Halobacteriales</taxon>
        <taxon>Natrialbaceae</taxon>
        <taxon>Natrinema</taxon>
    </lineage>
</organism>
<sequence length="94" mass="10415">MSAAFAIVLLISLAIPLVLWLAISRETSNPTVVDRAEAERIAKEHGGRNPSRSADRSDRSSRANRRDGLDRDGLQSSTVAAHDAEDERDDRREF</sequence>
<gene>
    <name evidence="2" type="ORF">ACFQE6_12330</name>
</gene>
<feature type="region of interest" description="Disordered" evidence="1">
    <location>
        <begin position="30"/>
        <end position="94"/>
    </location>
</feature>
<dbReference type="AlphaFoldDB" id="A0ABD5SMJ6"/>
<name>A0ABD5SMJ6_9EURY</name>
<keyword evidence="3" id="KW-1185">Reference proteome</keyword>
<reference evidence="2 3" key="1">
    <citation type="journal article" date="2019" name="Int. J. Syst. Evol. Microbiol.">
        <title>The Global Catalogue of Microorganisms (GCM) 10K type strain sequencing project: providing services to taxonomists for standard genome sequencing and annotation.</title>
        <authorList>
            <consortium name="The Broad Institute Genomics Platform"/>
            <consortium name="The Broad Institute Genome Sequencing Center for Infectious Disease"/>
            <person name="Wu L."/>
            <person name="Ma J."/>
        </authorList>
    </citation>
    <scope>NUCLEOTIDE SEQUENCE [LARGE SCALE GENOMIC DNA]</scope>
    <source>
        <strain evidence="2 3">LMG 29247</strain>
    </source>
</reference>
<accession>A0ABD5SMJ6</accession>
<dbReference type="Proteomes" id="UP001596383">
    <property type="component" value="Unassembled WGS sequence"/>
</dbReference>
<comment type="caution">
    <text evidence="2">The sequence shown here is derived from an EMBL/GenBank/DDBJ whole genome shotgun (WGS) entry which is preliminary data.</text>
</comment>
<feature type="compositionally biased region" description="Basic and acidic residues" evidence="1">
    <location>
        <begin position="34"/>
        <end position="73"/>
    </location>
</feature>
<evidence type="ECO:0000256" key="1">
    <source>
        <dbReference type="SAM" id="MobiDB-lite"/>
    </source>
</evidence>
<dbReference type="EMBL" id="JBHSWV010000180">
    <property type="protein sequence ID" value="MFC6765749.1"/>
    <property type="molecule type" value="Genomic_DNA"/>
</dbReference>
<protein>
    <recommendedName>
        <fullName evidence="4">Secreted protein</fullName>
    </recommendedName>
</protein>
<evidence type="ECO:0008006" key="4">
    <source>
        <dbReference type="Google" id="ProtNLM"/>
    </source>
</evidence>